<dbReference type="SUPFAM" id="SSF51412">
    <property type="entry name" value="Inosine monophosphate dehydrogenase (IMPDH)"/>
    <property type="match status" value="1"/>
</dbReference>
<keyword evidence="2" id="KW-0288">FMN</keyword>
<sequence>MQNSHRELKKLWAKGSQFLGCPLSIMCGAMSWVSEANLVSAMSNAGGFGVIACGAMNSEQLTSEIQKTKNLTTKPFGVNLIVMHPDLLNLINVCIAEKVSHVVLAGGLAAVEHIRNLKDVGIKTMCFAPNLAIAKRSIKSNIDALIIEGSEAGGHIGAVSTSVLAQEILPHIKEVPVFVAGGIGSGEMMLRYLQMGASGCQLGTKFVCATESIAHPKFKETFIKANSRNAIASVQLDKEFPVIPVRALENKATKNFLALQRTIIDQFNAGKINKKEAQLTIEKYWAGALRNAVINGDVENGSLMAGQCVGMVKKEQSVVEIINDLIVEAMSALNQHHSFSTY</sequence>
<protein>
    <submittedName>
        <fullName evidence="4">Enoyl-(Acyl-carrier protein) reductase II</fullName>
        <ecNumber evidence="4">1.3.1.9</ecNumber>
    </submittedName>
</protein>
<evidence type="ECO:0000313" key="5">
    <source>
        <dbReference type="Proteomes" id="UP001314181"/>
    </source>
</evidence>
<dbReference type="InterPro" id="IPR013785">
    <property type="entry name" value="Aldolase_TIM"/>
</dbReference>
<dbReference type="EMBL" id="CAWVOK010000014">
    <property type="protein sequence ID" value="CAK8162664.1"/>
    <property type="molecule type" value="Genomic_DNA"/>
</dbReference>
<keyword evidence="5" id="KW-1185">Reference proteome</keyword>
<gene>
    <name evidence="4" type="ORF">CAXC1_220001</name>
</gene>
<evidence type="ECO:0000256" key="2">
    <source>
        <dbReference type="ARBA" id="ARBA00022643"/>
    </source>
</evidence>
<dbReference type="RefSeq" id="WP_338363741.1">
    <property type="nucleotide sequence ID" value="NZ_CAWVOK010000014.1"/>
</dbReference>
<proteinExistence type="predicted"/>
<evidence type="ECO:0000256" key="3">
    <source>
        <dbReference type="ARBA" id="ARBA00023002"/>
    </source>
</evidence>
<dbReference type="GO" id="GO:0004318">
    <property type="term" value="F:enoyl-[acyl-carrier-protein] reductase (NADH) activity"/>
    <property type="evidence" value="ECO:0007669"/>
    <property type="project" value="UniProtKB-EC"/>
</dbReference>
<evidence type="ECO:0000256" key="1">
    <source>
        <dbReference type="ARBA" id="ARBA00022630"/>
    </source>
</evidence>
<evidence type="ECO:0000313" key="4">
    <source>
        <dbReference type="EMBL" id="CAK8162664.1"/>
    </source>
</evidence>
<keyword evidence="3 4" id="KW-0560">Oxidoreductase</keyword>
<accession>A0ABP0ESF0</accession>
<dbReference type="InterPro" id="IPR004136">
    <property type="entry name" value="NMO"/>
</dbReference>
<dbReference type="CDD" id="cd04730">
    <property type="entry name" value="NPD_like"/>
    <property type="match status" value="1"/>
</dbReference>
<dbReference type="Proteomes" id="UP001314181">
    <property type="component" value="Unassembled WGS sequence"/>
</dbReference>
<dbReference type="PANTHER" id="PTHR32332:SF20">
    <property type="entry name" value="2-NITROPROPANE DIOXYGENASE-LIKE PROTEIN"/>
    <property type="match status" value="1"/>
</dbReference>
<reference evidence="4 5" key="1">
    <citation type="submission" date="2024-01" db="EMBL/GenBank/DDBJ databases">
        <authorList>
            <person name="Kunselman E."/>
        </authorList>
    </citation>
    <scope>NUCLEOTIDE SEQUENCE [LARGE SCALE GENOMIC DNA]</scope>
    <source>
        <strain evidence="4">2 abalone samples</strain>
    </source>
</reference>
<dbReference type="PANTHER" id="PTHR32332">
    <property type="entry name" value="2-NITROPROPANE DIOXYGENASE"/>
    <property type="match status" value="1"/>
</dbReference>
<keyword evidence="1" id="KW-0285">Flavoprotein</keyword>
<name>A0ABP0ESF0_9RICK</name>
<dbReference type="EC" id="1.3.1.9" evidence="4"/>
<organism evidence="4 5">
    <name type="scientific">Candidatus Xenohaliotis californiensis</name>
    <dbReference type="NCBI Taxonomy" id="84677"/>
    <lineage>
        <taxon>Bacteria</taxon>
        <taxon>Pseudomonadati</taxon>
        <taxon>Pseudomonadota</taxon>
        <taxon>Alphaproteobacteria</taxon>
        <taxon>Rickettsiales</taxon>
        <taxon>Anaplasmataceae</taxon>
        <taxon>Candidatus Xenohaliotis</taxon>
    </lineage>
</organism>
<dbReference type="Gene3D" id="3.20.20.70">
    <property type="entry name" value="Aldolase class I"/>
    <property type="match status" value="1"/>
</dbReference>
<dbReference type="Pfam" id="PF03060">
    <property type="entry name" value="NMO"/>
    <property type="match status" value="2"/>
</dbReference>
<comment type="caution">
    <text evidence="4">The sequence shown here is derived from an EMBL/GenBank/DDBJ whole genome shotgun (WGS) entry which is preliminary data.</text>
</comment>